<evidence type="ECO:0008006" key="4">
    <source>
        <dbReference type="Google" id="ProtNLM"/>
    </source>
</evidence>
<dbReference type="SUPFAM" id="SSF56935">
    <property type="entry name" value="Porins"/>
    <property type="match status" value="1"/>
</dbReference>
<proteinExistence type="predicted"/>
<protein>
    <recommendedName>
        <fullName evidence="4">Short chain amide porin</fullName>
    </recommendedName>
</protein>
<dbReference type="Proteomes" id="UP000772812">
    <property type="component" value="Unassembled WGS sequence"/>
</dbReference>
<feature type="signal peptide" evidence="1">
    <location>
        <begin position="1"/>
        <end position="26"/>
    </location>
</feature>
<organism evidence="2 3">
    <name type="scientific">Persephonella atlantica</name>
    <dbReference type="NCBI Taxonomy" id="2699429"/>
    <lineage>
        <taxon>Bacteria</taxon>
        <taxon>Pseudomonadati</taxon>
        <taxon>Aquificota</taxon>
        <taxon>Aquificia</taxon>
        <taxon>Aquificales</taxon>
        <taxon>Hydrogenothermaceae</taxon>
        <taxon>Persephonella</taxon>
    </lineage>
</organism>
<gene>
    <name evidence="2" type="ORF">GWK41_05790</name>
</gene>
<dbReference type="InterPro" id="IPR010870">
    <property type="entry name" value="Porin_O/P"/>
</dbReference>
<name>A0ABS1GI35_9AQUI</name>
<accession>A0ABS1GI35</accession>
<keyword evidence="1" id="KW-0732">Signal</keyword>
<comment type="caution">
    <text evidence="2">The sequence shown here is derived from an EMBL/GenBank/DDBJ whole genome shotgun (WGS) entry which is preliminary data.</text>
</comment>
<dbReference type="EMBL" id="JAACYA010000002">
    <property type="protein sequence ID" value="MBK3332572.1"/>
    <property type="molecule type" value="Genomic_DNA"/>
</dbReference>
<dbReference type="Gene3D" id="2.40.160.10">
    <property type="entry name" value="Porin"/>
    <property type="match status" value="1"/>
</dbReference>
<dbReference type="InterPro" id="IPR023614">
    <property type="entry name" value="Porin_dom_sf"/>
</dbReference>
<feature type="chain" id="PRO_5047092905" description="Short chain amide porin" evidence="1">
    <location>
        <begin position="27"/>
        <end position="392"/>
    </location>
</feature>
<dbReference type="Pfam" id="PF07396">
    <property type="entry name" value="Porin_O_P"/>
    <property type="match status" value="1"/>
</dbReference>
<reference evidence="2 3" key="1">
    <citation type="journal article" date="2021" name="Syst. Appl. Microbiol.">
        <title>Persephonella atlantica sp. nov.: How to adapt to physico-chemical gradients in high temperature hydrothermal habitats.</title>
        <authorList>
            <person name="Francois D.X."/>
            <person name="Godfroy A."/>
            <person name="Mathien C."/>
            <person name="Aube J."/>
            <person name="Cathalot C."/>
            <person name="Lesongeur F."/>
            <person name="L'Haridon S."/>
            <person name="Philippon X."/>
            <person name="Roussel E.G."/>
        </authorList>
    </citation>
    <scope>NUCLEOTIDE SEQUENCE [LARGE SCALE GENOMIC DNA]</scope>
    <source>
        <strain evidence="2 3">MO1340</strain>
    </source>
</reference>
<evidence type="ECO:0000256" key="1">
    <source>
        <dbReference type="SAM" id="SignalP"/>
    </source>
</evidence>
<evidence type="ECO:0000313" key="2">
    <source>
        <dbReference type="EMBL" id="MBK3332572.1"/>
    </source>
</evidence>
<evidence type="ECO:0000313" key="3">
    <source>
        <dbReference type="Proteomes" id="UP000772812"/>
    </source>
</evidence>
<keyword evidence="3" id="KW-1185">Reference proteome</keyword>
<dbReference type="RefSeq" id="WP_200673995.1">
    <property type="nucleotide sequence ID" value="NZ_JAACYA010000002.1"/>
</dbReference>
<sequence length="392" mass="44222">MKKFIGKAVLSSAVLATALSFSPAQAVAKFKINDESTVWVSLLLQLRGEWIQDGQIDGSGWRSDFYIRRARILFGGTINKYVDFFVETDNPNMGKDKAITDNSGNIIGYKSNNDTKTFIQDAWIRLKLAKEFNLVFGQILLPFSHNNATGATSLLGLDYNLTVVKFPPTSNFVWRDYGAEVMGLITLPTGSLDYRLGIFDGVETLQGTGVTINKDDNYRITGRIQYNLFDSEGFYYKGTYLGKKKIVSFGAGIDYQKDAAADDYDNPTQVDDYKAWTVDMFIDYPLPSKDVVTFEAGYIDYDYGNLYKNDGTAIYAQFGYLFNKQIGIGKIEPVLRYQNFDSSIAGNDVTEYYIGLAYWIDGFRANLKGEYKIDNRDGKDHDVLYLQAQILF</sequence>